<dbReference type="RefSeq" id="WP_026980526.1">
    <property type="nucleotide sequence ID" value="NZ_AUCZ01000009.1"/>
</dbReference>
<keyword evidence="3" id="KW-1185">Reference proteome</keyword>
<feature type="transmembrane region" description="Helical" evidence="1">
    <location>
        <begin position="33"/>
        <end position="51"/>
    </location>
</feature>
<proteinExistence type="predicted"/>
<evidence type="ECO:0000313" key="3">
    <source>
        <dbReference type="Proteomes" id="UP000030121"/>
    </source>
</evidence>
<name>A0A0A2MLV9_9FLAO</name>
<keyword evidence="1" id="KW-0812">Transmembrane</keyword>
<dbReference type="STRING" id="1121899.GCA_000430025_02101"/>
<sequence length="150" mass="16849">MFKSREFRNGTIIFVGIGIYFLIMEMLGWSDNFYLRILNVFIVLYGTNRTIKANVYDGHNDYLFNLTSGAMTAFIGVILSVIALDIYIHLRGGADYIKTLSEAFLFGGNPSVYQYCAGLLFEGLASSAIGAFTLMQYWKGKTVRDGHLTH</sequence>
<feature type="transmembrane region" description="Helical" evidence="1">
    <location>
        <begin position="63"/>
        <end position="88"/>
    </location>
</feature>
<keyword evidence="1" id="KW-0472">Membrane</keyword>
<evidence type="ECO:0000313" key="2">
    <source>
        <dbReference type="EMBL" id="KGO89260.1"/>
    </source>
</evidence>
<keyword evidence="1" id="KW-1133">Transmembrane helix</keyword>
<dbReference type="OrthoDB" id="1361176at2"/>
<feature type="transmembrane region" description="Helical" evidence="1">
    <location>
        <begin position="7"/>
        <end position="27"/>
    </location>
</feature>
<dbReference type="eggNOG" id="ENOG50339I1">
    <property type="taxonomic scope" value="Bacteria"/>
</dbReference>
<dbReference type="EMBL" id="JRLW01000010">
    <property type="protein sequence ID" value="KGO89260.1"/>
    <property type="molecule type" value="Genomic_DNA"/>
</dbReference>
<evidence type="ECO:0000256" key="1">
    <source>
        <dbReference type="SAM" id="Phobius"/>
    </source>
</evidence>
<dbReference type="AlphaFoldDB" id="A0A0A2MLV9"/>
<reference evidence="2 3" key="1">
    <citation type="submission" date="2013-09" db="EMBL/GenBank/DDBJ databases">
        <authorList>
            <person name="Zeng Z."/>
            <person name="Chen C."/>
        </authorList>
    </citation>
    <scope>NUCLEOTIDE SEQUENCE [LARGE SCALE GENOMIC DNA]</scope>
    <source>
        <strain evidence="2 3">GH29-5</strain>
    </source>
</reference>
<comment type="caution">
    <text evidence="2">The sequence shown here is derived from an EMBL/GenBank/DDBJ whole genome shotgun (WGS) entry which is preliminary data.</text>
</comment>
<evidence type="ECO:0008006" key="4">
    <source>
        <dbReference type="Google" id="ProtNLM"/>
    </source>
</evidence>
<organism evidence="2 3">
    <name type="scientific">Flavobacterium suncheonense GH29-5 = DSM 17707</name>
    <dbReference type="NCBI Taxonomy" id="1121899"/>
    <lineage>
        <taxon>Bacteria</taxon>
        <taxon>Pseudomonadati</taxon>
        <taxon>Bacteroidota</taxon>
        <taxon>Flavobacteriia</taxon>
        <taxon>Flavobacteriales</taxon>
        <taxon>Flavobacteriaceae</taxon>
        <taxon>Flavobacterium</taxon>
    </lineage>
</organism>
<feature type="transmembrane region" description="Helical" evidence="1">
    <location>
        <begin position="112"/>
        <end position="134"/>
    </location>
</feature>
<protein>
    <recommendedName>
        <fullName evidence="4">DUF4199 domain-containing protein</fullName>
    </recommendedName>
</protein>
<accession>A0A0A2MLV9</accession>
<gene>
    <name evidence="2" type="ORF">Q764_09370</name>
</gene>
<dbReference type="Proteomes" id="UP000030121">
    <property type="component" value="Unassembled WGS sequence"/>
</dbReference>